<name>A0A8H4W6V1_9HELO</name>
<reference evidence="2 3" key="1">
    <citation type="submission" date="2020-03" db="EMBL/GenBank/DDBJ databases">
        <title>Draft Genome Sequence of Cudoniella acicularis.</title>
        <authorList>
            <person name="Buettner E."/>
            <person name="Kellner H."/>
        </authorList>
    </citation>
    <scope>NUCLEOTIDE SEQUENCE [LARGE SCALE GENOMIC DNA]</scope>
    <source>
        <strain evidence="2 3">DSM 108380</strain>
    </source>
</reference>
<dbReference type="AlphaFoldDB" id="A0A8H4W6V1"/>
<dbReference type="Proteomes" id="UP000566819">
    <property type="component" value="Unassembled WGS sequence"/>
</dbReference>
<keyword evidence="3" id="KW-1185">Reference proteome</keyword>
<accession>A0A8H4W6V1</accession>
<dbReference type="EMBL" id="JAAMPI010000063">
    <property type="protein sequence ID" value="KAF4636493.1"/>
    <property type="molecule type" value="Genomic_DNA"/>
</dbReference>
<protein>
    <submittedName>
        <fullName evidence="2">Uncharacterized protein</fullName>
    </submittedName>
</protein>
<sequence>MTSNSNAEQEEPTISLPASPATDSEVDVEEDLYAGMTDEEAWKKYLSTKYEHSSKKPMKEPLTAPWGLPISDADLEKLKVGVKSRNMDDKWDVLNEDPDKDGNISIHILRSWLQEDCYILHIVPKPNSDNDGGSAKIQSITWEGNKGGLQCDAEQAKKEAVIVPRMILKCEFETLPDYPSSVLWQSSAYKKLDAE</sequence>
<organism evidence="2 3">
    <name type="scientific">Cudoniella acicularis</name>
    <dbReference type="NCBI Taxonomy" id="354080"/>
    <lineage>
        <taxon>Eukaryota</taxon>
        <taxon>Fungi</taxon>
        <taxon>Dikarya</taxon>
        <taxon>Ascomycota</taxon>
        <taxon>Pezizomycotina</taxon>
        <taxon>Leotiomycetes</taxon>
        <taxon>Helotiales</taxon>
        <taxon>Tricladiaceae</taxon>
        <taxon>Cudoniella</taxon>
    </lineage>
</organism>
<evidence type="ECO:0000313" key="2">
    <source>
        <dbReference type="EMBL" id="KAF4636493.1"/>
    </source>
</evidence>
<proteinExistence type="predicted"/>
<gene>
    <name evidence="2" type="ORF">G7Y89_g1588</name>
</gene>
<comment type="caution">
    <text evidence="2">The sequence shown here is derived from an EMBL/GenBank/DDBJ whole genome shotgun (WGS) entry which is preliminary data.</text>
</comment>
<evidence type="ECO:0000256" key="1">
    <source>
        <dbReference type="SAM" id="MobiDB-lite"/>
    </source>
</evidence>
<dbReference type="OrthoDB" id="4521980at2759"/>
<feature type="region of interest" description="Disordered" evidence="1">
    <location>
        <begin position="1"/>
        <end position="30"/>
    </location>
</feature>
<evidence type="ECO:0000313" key="3">
    <source>
        <dbReference type="Proteomes" id="UP000566819"/>
    </source>
</evidence>